<dbReference type="InterPro" id="IPR035995">
    <property type="entry name" value="Bowman-Birk_prot_inh"/>
</dbReference>
<keyword evidence="6" id="KW-1185">Reference proteome</keyword>
<dbReference type="SUPFAM" id="SSF57247">
    <property type="entry name" value="Bowman-Birk inhibitor, BBI"/>
    <property type="match status" value="1"/>
</dbReference>
<dbReference type="GO" id="GO:0004867">
    <property type="term" value="F:serine-type endopeptidase inhibitor activity"/>
    <property type="evidence" value="ECO:0007669"/>
    <property type="project" value="InterPro"/>
</dbReference>
<dbReference type="AlphaFoldDB" id="A0A9E7FRG3"/>
<accession>A0A9E7FRG3</accession>
<gene>
    <name evidence="5" type="ORF">MUK42_20698</name>
</gene>
<dbReference type="InterPro" id="IPR000877">
    <property type="entry name" value="Prot_inh_BBI"/>
</dbReference>
<name>A0A9E7FRG3_9LILI</name>
<evidence type="ECO:0000256" key="3">
    <source>
        <dbReference type="SAM" id="SignalP"/>
    </source>
</evidence>
<proteinExistence type="predicted"/>
<evidence type="ECO:0000313" key="5">
    <source>
        <dbReference type="EMBL" id="URE00821.1"/>
    </source>
</evidence>
<dbReference type="EMBL" id="CP097507">
    <property type="protein sequence ID" value="URE00821.1"/>
    <property type="molecule type" value="Genomic_DNA"/>
</dbReference>
<evidence type="ECO:0000313" key="6">
    <source>
        <dbReference type="Proteomes" id="UP001055439"/>
    </source>
</evidence>
<evidence type="ECO:0000256" key="2">
    <source>
        <dbReference type="ARBA" id="ARBA00023157"/>
    </source>
</evidence>
<evidence type="ECO:0000259" key="4">
    <source>
        <dbReference type="Pfam" id="PF00228"/>
    </source>
</evidence>
<feature type="chain" id="PRO_5039221719" description="Bowman-Birk serine protease inhibitors family domain-containing protein" evidence="3">
    <location>
        <begin position="25"/>
        <end position="99"/>
    </location>
</feature>
<dbReference type="Proteomes" id="UP001055439">
    <property type="component" value="Chromosome 5"/>
</dbReference>
<organism evidence="5 6">
    <name type="scientific">Musa troglodytarum</name>
    <name type="common">fe'i banana</name>
    <dbReference type="NCBI Taxonomy" id="320322"/>
    <lineage>
        <taxon>Eukaryota</taxon>
        <taxon>Viridiplantae</taxon>
        <taxon>Streptophyta</taxon>
        <taxon>Embryophyta</taxon>
        <taxon>Tracheophyta</taxon>
        <taxon>Spermatophyta</taxon>
        <taxon>Magnoliopsida</taxon>
        <taxon>Liliopsida</taxon>
        <taxon>Zingiberales</taxon>
        <taxon>Musaceae</taxon>
        <taxon>Musa</taxon>
    </lineage>
</organism>
<evidence type="ECO:0000256" key="1">
    <source>
        <dbReference type="ARBA" id="ARBA00022690"/>
    </source>
</evidence>
<feature type="domain" description="Bowman-Birk serine protease inhibitors family" evidence="4">
    <location>
        <begin position="55"/>
        <end position="77"/>
    </location>
</feature>
<protein>
    <recommendedName>
        <fullName evidence="4">Bowman-Birk serine protease inhibitors family domain-containing protein</fullName>
    </recommendedName>
</protein>
<reference evidence="5" key="1">
    <citation type="submission" date="2022-05" db="EMBL/GenBank/DDBJ databases">
        <title>The Musa troglodytarum L. genome provides insights into the mechanism of non-climacteric behaviour and enrichment of carotenoids.</title>
        <authorList>
            <person name="Wang J."/>
        </authorList>
    </citation>
    <scope>NUCLEOTIDE SEQUENCE</scope>
    <source>
        <tissue evidence="5">Leaf</tissue>
    </source>
</reference>
<keyword evidence="2" id="KW-1015">Disulfide bond</keyword>
<dbReference type="OrthoDB" id="1928998at2759"/>
<dbReference type="Pfam" id="PF00228">
    <property type="entry name" value="Bowman-Birk_leg"/>
    <property type="match status" value="1"/>
</dbReference>
<keyword evidence="1" id="KW-0646">Protease inhibitor</keyword>
<dbReference type="GO" id="GO:0005576">
    <property type="term" value="C:extracellular region"/>
    <property type="evidence" value="ECO:0007669"/>
    <property type="project" value="InterPro"/>
</dbReference>
<dbReference type="Gene3D" id="2.10.69.10">
    <property type="entry name" value="Cysteine Protease (Bromelain) Inhibitor, subunit H"/>
    <property type="match status" value="1"/>
</dbReference>
<sequence>MGCNLVVVSMVLVVAIVFFPTTTTTTFSDPQLRSLPRTKGSEVEETSRHRRTWPCCDRSGLCTNSVPPQCQCQDLVRSRHTSWRGCLRSPLSVEPAVYQ</sequence>
<keyword evidence="3" id="KW-0732">Signal</keyword>
<feature type="signal peptide" evidence="3">
    <location>
        <begin position="1"/>
        <end position="24"/>
    </location>
</feature>